<accession>A0A6H5GUL8</accession>
<name>A0A6H5GUL8_9HEMI</name>
<keyword evidence="2" id="KW-1185">Reference proteome</keyword>
<protein>
    <submittedName>
        <fullName evidence="1">Uncharacterized protein</fullName>
    </submittedName>
</protein>
<sequence length="58" mass="6166">MAACNGRPPAASQEVDRDGPFGLIPYLVTMEPDDPQLMASPVLETGQAVPRKRLGFPG</sequence>
<organism evidence="1 2">
    <name type="scientific">Nesidiocoris tenuis</name>
    <dbReference type="NCBI Taxonomy" id="355587"/>
    <lineage>
        <taxon>Eukaryota</taxon>
        <taxon>Metazoa</taxon>
        <taxon>Ecdysozoa</taxon>
        <taxon>Arthropoda</taxon>
        <taxon>Hexapoda</taxon>
        <taxon>Insecta</taxon>
        <taxon>Pterygota</taxon>
        <taxon>Neoptera</taxon>
        <taxon>Paraneoptera</taxon>
        <taxon>Hemiptera</taxon>
        <taxon>Heteroptera</taxon>
        <taxon>Panheteroptera</taxon>
        <taxon>Cimicomorpha</taxon>
        <taxon>Miridae</taxon>
        <taxon>Dicyphina</taxon>
        <taxon>Nesidiocoris</taxon>
    </lineage>
</organism>
<gene>
    <name evidence="1" type="ORF">NTEN_LOCUS12172</name>
</gene>
<evidence type="ECO:0000313" key="1">
    <source>
        <dbReference type="EMBL" id="CAB0006695.1"/>
    </source>
</evidence>
<dbReference type="EMBL" id="CADCXU010018233">
    <property type="protein sequence ID" value="CAB0006695.1"/>
    <property type="molecule type" value="Genomic_DNA"/>
</dbReference>
<feature type="non-terminal residue" evidence="1">
    <location>
        <position position="58"/>
    </location>
</feature>
<proteinExistence type="predicted"/>
<evidence type="ECO:0000313" key="2">
    <source>
        <dbReference type="Proteomes" id="UP000479000"/>
    </source>
</evidence>
<reference evidence="1 2" key="1">
    <citation type="submission" date="2020-02" db="EMBL/GenBank/DDBJ databases">
        <authorList>
            <person name="Ferguson B K."/>
        </authorList>
    </citation>
    <scope>NUCLEOTIDE SEQUENCE [LARGE SCALE GENOMIC DNA]</scope>
</reference>
<dbReference type="Proteomes" id="UP000479000">
    <property type="component" value="Unassembled WGS sequence"/>
</dbReference>
<dbReference type="AlphaFoldDB" id="A0A6H5GUL8"/>